<feature type="transmembrane region" description="Helical" evidence="5">
    <location>
        <begin position="20"/>
        <end position="40"/>
    </location>
</feature>
<dbReference type="OrthoDB" id="191979at2759"/>
<dbReference type="InterPro" id="IPR036291">
    <property type="entry name" value="NAD(P)-bd_dom_sf"/>
</dbReference>
<dbReference type="PANTHER" id="PTHR24320:SF285">
    <property type="entry name" value="RETINOL DEHYDROGENASE 14"/>
    <property type="match status" value="1"/>
</dbReference>
<keyword evidence="7" id="KW-1185">Reference proteome</keyword>
<sequence length="431" mass="47862">MPIPILTQGITEGFSSIPYAWTILKLVPWAVLLAALKYYFGGARNTSERVMHSKVVMVTGGTSGIGASVVHALASRGAQVILLTQHSPSDIFLVEYIDDLRQKTNNQMIYAEQVDLSSLHSIRTFATKWIDNVPPRRLDMVILCGNTNPPVSRKRLTVDGLDEEWMVNYLGNFHLLSILSPALRVQPAHRDVRVIFTTCASYIGAKFDLRQVEEAMVATASASAAAEGGDGRRVVMKNGKLQREKAKTAKKGVGLYGLSKLSLMVFAQSFQKHLNAFKRPDGQPPSARVIMVDPGFSRTPGNRRWMTGGSLWGLLVYLITWPLWWLVLKSPEQGAQSILYAAMEAQFGQGEGGWLIKECKEVDVARREVKDEEAGKLLWQFSEKLIEVKEKESAVRRALEAKEKEQAEKEGQPKASAKEPTPGSRRSRKGK</sequence>
<dbReference type="InterPro" id="IPR002347">
    <property type="entry name" value="SDR_fam"/>
</dbReference>
<reference evidence="7" key="1">
    <citation type="journal article" date="2017" name="Genome Biol.">
        <title>Comparative genomics reveals high biological diversity and specific adaptations in the industrially and medically important fungal genus Aspergillus.</title>
        <authorList>
            <person name="de Vries R.P."/>
            <person name="Riley R."/>
            <person name="Wiebenga A."/>
            <person name="Aguilar-Osorio G."/>
            <person name="Amillis S."/>
            <person name="Uchima C.A."/>
            <person name="Anderluh G."/>
            <person name="Asadollahi M."/>
            <person name="Askin M."/>
            <person name="Barry K."/>
            <person name="Battaglia E."/>
            <person name="Bayram O."/>
            <person name="Benocci T."/>
            <person name="Braus-Stromeyer S.A."/>
            <person name="Caldana C."/>
            <person name="Canovas D."/>
            <person name="Cerqueira G.C."/>
            <person name="Chen F."/>
            <person name="Chen W."/>
            <person name="Choi C."/>
            <person name="Clum A."/>
            <person name="Dos Santos R.A."/>
            <person name="Damasio A.R."/>
            <person name="Diallinas G."/>
            <person name="Emri T."/>
            <person name="Fekete E."/>
            <person name="Flipphi M."/>
            <person name="Freyberg S."/>
            <person name="Gallo A."/>
            <person name="Gournas C."/>
            <person name="Habgood R."/>
            <person name="Hainaut M."/>
            <person name="Harispe M.L."/>
            <person name="Henrissat B."/>
            <person name="Hilden K.S."/>
            <person name="Hope R."/>
            <person name="Hossain A."/>
            <person name="Karabika E."/>
            <person name="Karaffa L."/>
            <person name="Karanyi Z."/>
            <person name="Krasevec N."/>
            <person name="Kuo A."/>
            <person name="Kusch H."/>
            <person name="LaButti K."/>
            <person name="Lagendijk E.L."/>
            <person name="Lapidus A."/>
            <person name="Levasseur A."/>
            <person name="Lindquist E."/>
            <person name="Lipzen A."/>
            <person name="Logrieco A.F."/>
            <person name="MacCabe A."/>
            <person name="Maekelae M.R."/>
            <person name="Malavazi I."/>
            <person name="Melin P."/>
            <person name="Meyer V."/>
            <person name="Mielnichuk N."/>
            <person name="Miskei M."/>
            <person name="Molnar A.P."/>
            <person name="Mule G."/>
            <person name="Ngan C.Y."/>
            <person name="Orejas M."/>
            <person name="Orosz E."/>
            <person name="Ouedraogo J.P."/>
            <person name="Overkamp K.M."/>
            <person name="Park H.-S."/>
            <person name="Perrone G."/>
            <person name="Piumi F."/>
            <person name="Punt P.J."/>
            <person name="Ram A.F."/>
            <person name="Ramon A."/>
            <person name="Rauscher S."/>
            <person name="Record E."/>
            <person name="Riano-Pachon D.M."/>
            <person name="Robert V."/>
            <person name="Roehrig J."/>
            <person name="Ruller R."/>
            <person name="Salamov A."/>
            <person name="Salih N.S."/>
            <person name="Samson R.A."/>
            <person name="Sandor E."/>
            <person name="Sanguinetti M."/>
            <person name="Schuetze T."/>
            <person name="Sepcic K."/>
            <person name="Shelest E."/>
            <person name="Sherlock G."/>
            <person name="Sophianopoulou V."/>
            <person name="Squina F.M."/>
            <person name="Sun H."/>
            <person name="Susca A."/>
            <person name="Todd R.B."/>
            <person name="Tsang A."/>
            <person name="Unkles S.E."/>
            <person name="van de Wiele N."/>
            <person name="van Rossen-Uffink D."/>
            <person name="Oliveira J.V."/>
            <person name="Vesth T.C."/>
            <person name="Visser J."/>
            <person name="Yu J.-H."/>
            <person name="Zhou M."/>
            <person name="Andersen M.R."/>
            <person name="Archer D.B."/>
            <person name="Baker S.E."/>
            <person name="Benoit I."/>
            <person name="Brakhage A.A."/>
            <person name="Braus G.H."/>
            <person name="Fischer R."/>
            <person name="Frisvad J.C."/>
            <person name="Goldman G.H."/>
            <person name="Houbraken J."/>
            <person name="Oakley B."/>
            <person name="Pocsi I."/>
            <person name="Scazzocchio C."/>
            <person name="Seiboth B."/>
            <person name="vanKuyk P.A."/>
            <person name="Wortman J."/>
            <person name="Dyer P.S."/>
            <person name="Grigoriev I.V."/>
        </authorList>
    </citation>
    <scope>NUCLEOTIDE SEQUENCE [LARGE SCALE GENOMIC DNA]</scope>
    <source>
        <strain evidence="7">ITEM 5010</strain>
    </source>
</reference>
<dbReference type="PRINTS" id="PR00081">
    <property type="entry name" value="GDHRDH"/>
</dbReference>
<dbReference type="STRING" id="602072.A0A1R3REV2"/>
<evidence type="ECO:0000256" key="4">
    <source>
        <dbReference type="SAM" id="MobiDB-lite"/>
    </source>
</evidence>
<protein>
    <recommendedName>
        <fullName evidence="8">Oxidoreductase</fullName>
    </recommendedName>
</protein>
<dbReference type="OMA" id="NYLANYH"/>
<evidence type="ECO:0000313" key="7">
    <source>
        <dbReference type="Proteomes" id="UP000188318"/>
    </source>
</evidence>
<dbReference type="AlphaFoldDB" id="A0A1R3REV2"/>
<accession>A0A1R3REV2</accession>
<dbReference type="Proteomes" id="UP000188318">
    <property type="component" value="Unassembled WGS sequence"/>
</dbReference>
<keyword evidence="3" id="KW-0560">Oxidoreductase</keyword>
<comment type="similarity">
    <text evidence="1">Belongs to the short-chain dehydrogenases/reductases (SDR) family.</text>
</comment>
<dbReference type="EMBL" id="KV907505">
    <property type="protein sequence ID" value="OOF93011.1"/>
    <property type="molecule type" value="Genomic_DNA"/>
</dbReference>
<organism evidence="6 7">
    <name type="scientific">Aspergillus carbonarius (strain ITEM 5010)</name>
    <dbReference type="NCBI Taxonomy" id="602072"/>
    <lineage>
        <taxon>Eukaryota</taxon>
        <taxon>Fungi</taxon>
        <taxon>Dikarya</taxon>
        <taxon>Ascomycota</taxon>
        <taxon>Pezizomycotina</taxon>
        <taxon>Eurotiomycetes</taxon>
        <taxon>Eurotiomycetidae</taxon>
        <taxon>Eurotiales</taxon>
        <taxon>Aspergillaceae</taxon>
        <taxon>Aspergillus</taxon>
        <taxon>Aspergillus subgen. Circumdati</taxon>
    </lineage>
</organism>
<evidence type="ECO:0000313" key="6">
    <source>
        <dbReference type="EMBL" id="OOF93011.1"/>
    </source>
</evidence>
<feature type="region of interest" description="Disordered" evidence="4">
    <location>
        <begin position="397"/>
        <end position="431"/>
    </location>
</feature>
<gene>
    <name evidence="6" type="ORF">ASPCADRAFT_173685</name>
</gene>
<keyword evidence="5" id="KW-1133">Transmembrane helix</keyword>
<dbReference type="Gene3D" id="3.40.50.720">
    <property type="entry name" value="NAD(P)-binding Rossmann-like Domain"/>
    <property type="match status" value="1"/>
</dbReference>
<evidence type="ECO:0000256" key="1">
    <source>
        <dbReference type="ARBA" id="ARBA00006484"/>
    </source>
</evidence>
<keyword evidence="5" id="KW-0812">Transmembrane</keyword>
<evidence type="ECO:0000256" key="5">
    <source>
        <dbReference type="SAM" id="Phobius"/>
    </source>
</evidence>
<dbReference type="VEuPathDB" id="FungiDB:ASPCADRAFT_173685"/>
<feature type="transmembrane region" description="Helical" evidence="5">
    <location>
        <begin position="310"/>
        <end position="328"/>
    </location>
</feature>
<proteinExistence type="inferred from homology"/>
<evidence type="ECO:0008006" key="8">
    <source>
        <dbReference type="Google" id="ProtNLM"/>
    </source>
</evidence>
<dbReference type="SUPFAM" id="SSF51735">
    <property type="entry name" value="NAD(P)-binding Rossmann-fold domains"/>
    <property type="match status" value="1"/>
</dbReference>
<dbReference type="PANTHER" id="PTHR24320">
    <property type="entry name" value="RETINOL DEHYDROGENASE"/>
    <property type="match status" value="1"/>
</dbReference>
<keyword evidence="5" id="KW-0472">Membrane</keyword>
<dbReference type="Pfam" id="PF00106">
    <property type="entry name" value="adh_short"/>
    <property type="match status" value="1"/>
</dbReference>
<evidence type="ECO:0000256" key="3">
    <source>
        <dbReference type="ARBA" id="ARBA00023002"/>
    </source>
</evidence>
<feature type="compositionally biased region" description="Basic and acidic residues" evidence="4">
    <location>
        <begin position="397"/>
        <end position="412"/>
    </location>
</feature>
<keyword evidence="2" id="KW-0521">NADP</keyword>
<name>A0A1R3REV2_ASPC5</name>
<evidence type="ECO:0000256" key="2">
    <source>
        <dbReference type="ARBA" id="ARBA00022857"/>
    </source>
</evidence>
<dbReference type="GO" id="GO:0016491">
    <property type="term" value="F:oxidoreductase activity"/>
    <property type="evidence" value="ECO:0007669"/>
    <property type="project" value="UniProtKB-KW"/>
</dbReference>